<dbReference type="GO" id="GO:1990745">
    <property type="term" value="C:EARP complex"/>
    <property type="evidence" value="ECO:0007669"/>
    <property type="project" value="InterPro"/>
</dbReference>
<dbReference type="InterPro" id="IPR019515">
    <property type="entry name" value="VPS54_N"/>
</dbReference>
<evidence type="ECO:0008006" key="8">
    <source>
        <dbReference type="Google" id="ProtNLM"/>
    </source>
</evidence>
<sequence length="1024" mass="117870">MDGIKGKFMDLLHKQASRNHMKIPAMGFSDHFIQTVTESQKTGFSVATTGDGADECDQVDCSQKSDQEVLESIANNYFKADSNPAMYELQNVLANGVDYALIESTMLKLRTQHKVLSKKVLSNILEQRSACNVEFAAINETQKELEESLWTCRKARSYLNYAKQNLTTTSLEILASYRKREILKELLSTLQAIKKLKSTDVEVQKLLSECNYSAAISLLLNCKDSAAEYNHLHCVESLNKKLQETLLLTEFQLDTVLNEMILNFDMRKYSKLQEAYKLLNKSLIAMDQLHINFISAIHSSVNSVLRGYNDPNADENIKLLYEQLCDQVEADKYIPCLISLCKTVWTILSSYYQIVIWHQNYKLYPLDMPDSPDNYIQEKLRKGQSRIWNDILTKICTFLQSSKLNALKYDQFIQVLSVIQRLKKVGQEFCNENSDKLIETMQLQSEEFFQRYHLCCLEEICLFLDNESWTVVDSFANILQLPEFRSIRHSLRRHKSPPGMAAKNHNSLSVNNSPTSNNCDELVSVHSQDGGSSIYGSYGYFLRFSEKSSPFDGGLDVAMLEEDILSGIVDEASCYFSEEESEDDHKSKDYDDCSGAGNNGAGGQQLTVNNTTLNVFRCIGRYLQMCKLLHCISPKIVASMLELIDFYAYAVHEIFGKDAPVQMETFYSQKLEQKLEFVRQNVIPNIKIWPLNFSSLINNELANPDTLYGLSQRIVAMESGHCMTQQFQILQSYLNHLLPMQDRPMLSTYFEYICFMHDLARPVYTCVTSRVFDLPAILTMMSKVKWDVNHVSFQHNGYIDIMNRNVQNFAMRLEEIARDITIPFEQVWNSLAHVATRLLVEGFSNVKKCSAGGRALMQLDFTNFMSIFELISNQKFSDHRQFVDMFIKAYYFSNEQFEEWIVEQKNVEPAQYSNKQLTNLIQCVCVSDKRTRQKLLNFLGTTSTQNGSNLNVKHKMILLPEVLVVVHKCPCKLHRKLKQATDHINSRLSICFYSDERIIITIFDKHTYKHIYFHTDFTKHSILI</sequence>
<name>A0A1I8P3W0_STOCA</name>
<reference evidence="6" key="1">
    <citation type="submission" date="2020-05" db="UniProtKB">
        <authorList>
            <consortium name="EnsemblMetazoa"/>
        </authorList>
    </citation>
    <scope>IDENTIFICATION</scope>
    <source>
        <strain evidence="6">USDA</strain>
    </source>
</reference>
<dbReference type="AlphaFoldDB" id="A0A1I8P3W0"/>
<keyword evidence="7" id="KW-1185">Reference proteome</keyword>
<dbReference type="GO" id="GO:0005829">
    <property type="term" value="C:cytosol"/>
    <property type="evidence" value="ECO:0007669"/>
    <property type="project" value="GOC"/>
</dbReference>
<dbReference type="GO" id="GO:0000149">
    <property type="term" value="F:SNARE binding"/>
    <property type="evidence" value="ECO:0007669"/>
    <property type="project" value="TreeGrafter"/>
</dbReference>
<feature type="domain" description="Syndetin C-terminal" evidence="4">
    <location>
        <begin position="707"/>
        <end position="939"/>
    </location>
</feature>
<evidence type="ECO:0000256" key="3">
    <source>
        <dbReference type="ARBA" id="ARBA00023054"/>
    </source>
</evidence>
<evidence type="ECO:0000256" key="2">
    <source>
        <dbReference type="ARBA" id="ARBA00022927"/>
    </source>
</evidence>
<evidence type="ECO:0000313" key="6">
    <source>
        <dbReference type="EnsemblMetazoa" id="SCAU004600-PA"/>
    </source>
</evidence>
<dbReference type="PANTHER" id="PTHR13258">
    <property type="entry name" value="SYNDETIN"/>
    <property type="match status" value="1"/>
</dbReference>
<dbReference type="InterPro" id="IPR040047">
    <property type="entry name" value="VPS50"/>
</dbReference>
<dbReference type="OrthoDB" id="10263345at2759"/>
<dbReference type="VEuPathDB" id="VectorBase:SCAU004600"/>
<dbReference type="STRING" id="35570.A0A1I8P3W0"/>
<keyword evidence="1" id="KW-0813">Transport</keyword>
<evidence type="ECO:0000313" key="7">
    <source>
        <dbReference type="Proteomes" id="UP000095300"/>
    </source>
</evidence>
<evidence type="ECO:0000259" key="5">
    <source>
        <dbReference type="Pfam" id="PF10475"/>
    </source>
</evidence>
<keyword evidence="3" id="KW-0175">Coiled coil</keyword>
<organism evidence="6 7">
    <name type="scientific">Stomoxys calcitrans</name>
    <name type="common">Stable fly</name>
    <name type="synonym">Conops calcitrans</name>
    <dbReference type="NCBI Taxonomy" id="35570"/>
    <lineage>
        <taxon>Eukaryota</taxon>
        <taxon>Metazoa</taxon>
        <taxon>Ecdysozoa</taxon>
        <taxon>Arthropoda</taxon>
        <taxon>Hexapoda</taxon>
        <taxon>Insecta</taxon>
        <taxon>Pterygota</taxon>
        <taxon>Neoptera</taxon>
        <taxon>Endopterygota</taxon>
        <taxon>Diptera</taxon>
        <taxon>Brachycera</taxon>
        <taxon>Muscomorpha</taxon>
        <taxon>Muscoidea</taxon>
        <taxon>Muscidae</taxon>
        <taxon>Stomoxys</taxon>
    </lineage>
</organism>
<dbReference type="Pfam" id="PF10474">
    <property type="entry name" value="Syndetin_C"/>
    <property type="match status" value="1"/>
</dbReference>
<dbReference type="InterPro" id="IPR019514">
    <property type="entry name" value="Syndetin_C"/>
</dbReference>
<keyword evidence="2" id="KW-0653">Protein transport</keyword>
<proteinExistence type="predicted"/>
<dbReference type="PANTHER" id="PTHR13258:SF0">
    <property type="entry name" value="SYNDETIN"/>
    <property type="match status" value="1"/>
</dbReference>
<dbReference type="GO" id="GO:0015031">
    <property type="term" value="P:protein transport"/>
    <property type="evidence" value="ECO:0007669"/>
    <property type="project" value="UniProtKB-KW"/>
</dbReference>
<dbReference type="Pfam" id="PF10475">
    <property type="entry name" value="Vps54_N"/>
    <property type="match status" value="1"/>
</dbReference>
<evidence type="ECO:0000256" key="1">
    <source>
        <dbReference type="ARBA" id="ARBA00022448"/>
    </source>
</evidence>
<accession>A0A1I8P3W0</accession>
<gene>
    <name evidence="6" type="primary">106093242</name>
</gene>
<protein>
    <recommendedName>
        <fullName evidence="8">Syndetin C-terminal domain-containing protein</fullName>
    </recommendedName>
</protein>
<dbReference type="Proteomes" id="UP000095300">
    <property type="component" value="Unassembled WGS sequence"/>
</dbReference>
<dbReference type="EnsemblMetazoa" id="SCAU004600-RA">
    <property type="protein sequence ID" value="SCAU004600-PA"/>
    <property type="gene ID" value="SCAU004600"/>
</dbReference>
<feature type="domain" description="Vacuolar protein sorting-associated protein 54 N-terminal" evidence="5">
    <location>
        <begin position="70"/>
        <end position="357"/>
    </location>
</feature>
<dbReference type="GO" id="GO:0042147">
    <property type="term" value="P:retrograde transport, endosome to Golgi"/>
    <property type="evidence" value="ECO:0007669"/>
    <property type="project" value="InterPro"/>
</dbReference>
<evidence type="ECO:0000259" key="4">
    <source>
        <dbReference type="Pfam" id="PF10474"/>
    </source>
</evidence>
<dbReference type="GO" id="GO:0032456">
    <property type="term" value="P:endocytic recycling"/>
    <property type="evidence" value="ECO:0007669"/>
    <property type="project" value="InterPro"/>
</dbReference>